<dbReference type="EMBL" id="GG702901">
    <property type="protein sequence ID" value="KOB89667.1"/>
    <property type="molecule type" value="Genomic_DNA"/>
</dbReference>
<dbReference type="Proteomes" id="UP000054282">
    <property type="component" value="Unassembled WGS sequence"/>
</dbReference>
<proteinExistence type="predicted"/>
<evidence type="ECO:0000256" key="1">
    <source>
        <dbReference type="SAM" id="MobiDB-lite"/>
    </source>
</evidence>
<feature type="region of interest" description="Disordered" evidence="1">
    <location>
        <begin position="37"/>
        <end position="58"/>
    </location>
</feature>
<reference evidence="3" key="1">
    <citation type="submission" date="2006-09" db="EMBL/GenBank/DDBJ databases">
        <title>Annotation of Plasmodium falciparum Dd2.</title>
        <authorList>
            <consortium name="The Broad Institute Genome Sequencing Platform"/>
            <person name="Volkman S.K."/>
            <person name="Neafsey D.E."/>
            <person name="Dash A.P."/>
            <person name="Chitnis C.E."/>
            <person name="Hartl D.L."/>
            <person name="Young S.K."/>
            <person name="Zeng Q."/>
            <person name="Koehrsen M."/>
            <person name="Alvarado L."/>
            <person name="Berlin A."/>
            <person name="Borenstein D."/>
            <person name="Chapman S.B."/>
            <person name="Chen Z."/>
            <person name="Engels R."/>
            <person name="Freedman E."/>
            <person name="Gellesch M."/>
            <person name="Goldberg J."/>
            <person name="Griggs A."/>
            <person name="Gujja S."/>
            <person name="Heilman E.R."/>
            <person name="Heiman D.I."/>
            <person name="Howarth C."/>
            <person name="Jen D."/>
            <person name="Larson L."/>
            <person name="Mehta T."/>
            <person name="Neiman D."/>
            <person name="Park D."/>
            <person name="Pearson M."/>
            <person name="Roberts A."/>
            <person name="Saif S."/>
            <person name="Shea T."/>
            <person name="Shenoy N."/>
            <person name="Sisk P."/>
            <person name="Stolte C."/>
            <person name="Sykes S."/>
            <person name="Walk T."/>
            <person name="White J."/>
            <person name="Yandava C."/>
            <person name="Haas B."/>
            <person name="Henn M.R."/>
            <person name="Nusbaum C."/>
            <person name="Birren B."/>
        </authorList>
    </citation>
    <scope>NUCLEOTIDE SEQUENCE [LARGE SCALE GENOMIC DNA]</scope>
</reference>
<reference evidence="3" key="2">
    <citation type="submission" date="2006-09" db="EMBL/GenBank/DDBJ databases">
        <title>The genome sequence of Plasmodium falciparum Dd2.</title>
        <authorList>
            <consortium name="The Broad Institute Genome Sequencing Platform"/>
            <person name="Birren B."/>
            <person name="Lander E."/>
            <person name="Galagan J."/>
            <person name="Nusbaum C."/>
            <person name="Devon K."/>
            <person name="Henn M."/>
            <person name="Jaffe D."/>
            <person name="Butler J."/>
            <person name="Alvarez P."/>
            <person name="Gnerre S."/>
            <person name="Grabherr M."/>
            <person name="Kleber M."/>
            <person name="Mauceli E."/>
            <person name="Brockman W."/>
            <person name="MacCallum I.A."/>
            <person name="Rounsley S."/>
            <person name="Young S."/>
            <person name="LaButti K."/>
            <person name="Pushparaj V."/>
            <person name="DeCaprio D."/>
            <person name="Crawford M."/>
            <person name="Koehrsen M."/>
            <person name="Engels R."/>
            <person name="Montgomery P."/>
            <person name="Pearson M."/>
            <person name="Howarth C."/>
            <person name="Larson L."/>
            <person name="Luoma S."/>
            <person name="White J."/>
            <person name="Kodira C."/>
            <person name="Zeng Q."/>
            <person name="O'Leary S."/>
            <person name="Yandava C."/>
            <person name="Alvarado L."/>
            <person name="Wirth D."/>
            <person name="Volkman S."/>
            <person name="Hartl D."/>
        </authorList>
    </citation>
    <scope>NUCLEOTIDE SEQUENCE [LARGE SCALE GENOMIC DNA]</scope>
</reference>
<dbReference type="AlphaFoldDB" id="A0A0L7M9Y2"/>
<protein>
    <submittedName>
        <fullName evidence="2">Uncharacterized protein</fullName>
    </submittedName>
</protein>
<name>A0A0L7M9Y2_PLAF4</name>
<evidence type="ECO:0000313" key="2">
    <source>
        <dbReference type="EMBL" id="KOB89667.1"/>
    </source>
</evidence>
<accession>A0A0L7M9Y2</accession>
<evidence type="ECO:0000313" key="3">
    <source>
        <dbReference type="Proteomes" id="UP000054282"/>
    </source>
</evidence>
<dbReference type="KEGG" id="pfd:PFDG_05216"/>
<organism evidence="2 3">
    <name type="scientific">Plasmodium falciparum (isolate Dd2)</name>
    <dbReference type="NCBI Taxonomy" id="57267"/>
    <lineage>
        <taxon>Eukaryota</taxon>
        <taxon>Sar</taxon>
        <taxon>Alveolata</taxon>
        <taxon>Apicomplexa</taxon>
        <taxon>Aconoidasida</taxon>
        <taxon>Haemosporida</taxon>
        <taxon>Plasmodiidae</taxon>
        <taxon>Plasmodium</taxon>
        <taxon>Plasmodium (Laverania)</taxon>
    </lineage>
</organism>
<gene>
    <name evidence="2" type="ORF">PFDG_05216</name>
</gene>
<feature type="compositionally biased region" description="Low complexity" evidence="1">
    <location>
        <begin position="37"/>
        <end position="48"/>
    </location>
</feature>
<sequence length="58" mass="6801">MSLINYTNDMMNNEICSSYFDMCNNLDESYNIMNHNNSTNRSNNNIANKKIEDENENT</sequence>